<dbReference type="InterPro" id="IPR036271">
    <property type="entry name" value="Tet_transcr_reg_TetR-rel_C_sf"/>
</dbReference>
<evidence type="ECO:0000256" key="5">
    <source>
        <dbReference type="SAM" id="MobiDB-lite"/>
    </source>
</evidence>
<sequence>MLTGEETEIDARTEGRTDGRVARGDETRRRILRRAVDIASVEGLEGLSIGRLAKELEISKSGVFTRFGSKEELQLAAVQAAAVIYRRHVIEPALAVPPGLRRVWQLCDSWLDYSRQRVFPGGCFFFAASAEFDAQVGPVRDALAAAGRDWKRFVERTVEDARQLGELAEDTDAGQLAFELNAFLDAANATSIMHDDPVAYDRARTAIRIRLEAIVTGPLTPE</sequence>
<keyword evidence="2 4" id="KW-0238">DNA-binding</keyword>
<feature type="DNA-binding region" description="H-T-H motif" evidence="4">
    <location>
        <begin position="48"/>
        <end position="67"/>
    </location>
</feature>
<evidence type="ECO:0000256" key="4">
    <source>
        <dbReference type="PROSITE-ProRule" id="PRU00335"/>
    </source>
</evidence>
<evidence type="ECO:0000313" key="8">
    <source>
        <dbReference type="Proteomes" id="UP001500751"/>
    </source>
</evidence>
<dbReference type="InterPro" id="IPR001647">
    <property type="entry name" value="HTH_TetR"/>
</dbReference>
<dbReference type="Gene3D" id="1.10.10.60">
    <property type="entry name" value="Homeodomain-like"/>
    <property type="match status" value="1"/>
</dbReference>
<evidence type="ECO:0000256" key="3">
    <source>
        <dbReference type="ARBA" id="ARBA00023163"/>
    </source>
</evidence>
<dbReference type="PANTHER" id="PTHR47506:SF6">
    <property type="entry name" value="HTH-TYPE TRANSCRIPTIONAL REPRESSOR NEMR"/>
    <property type="match status" value="1"/>
</dbReference>
<feature type="compositionally biased region" description="Basic and acidic residues" evidence="5">
    <location>
        <begin position="9"/>
        <end position="20"/>
    </location>
</feature>
<comment type="caution">
    <text evidence="7">The sequence shown here is derived from an EMBL/GenBank/DDBJ whole genome shotgun (WGS) entry which is preliminary data.</text>
</comment>
<feature type="region of interest" description="Disordered" evidence="5">
    <location>
        <begin position="1"/>
        <end position="20"/>
    </location>
</feature>
<organism evidence="7 8">
    <name type="scientific">Catenulispora yoronensis</name>
    <dbReference type="NCBI Taxonomy" id="450799"/>
    <lineage>
        <taxon>Bacteria</taxon>
        <taxon>Bacillati</taxon>
        <taxon>Actinomycetota</taxon>
        <taxon>Actinomycetes</taxon>
        <taxon>Catenulisporales</taxon>
        <taxon>Catenulisporaceae</taxon>
        <taxon>Catenulispora</taxon>
    </lineage>
</organism>
<dbReference type="PROSITE" id="PS50977">
    <property type="entry name" value="HTH_TETR_2"/>
    <property type="match status" value="1"/>
</dbReference>
<gene>
    <name evidence="7" type="ORF">GCM10009839_31920</name>
</gene>
<accession>A0ABP5FMD3</accession>
<protein>
    <submittedName>
        <fullName evidence="7">TetR/AcrR family transcriptional regulator</fullName>
    </submittedName>
</protein>
<dbReference type="Pfam" id="PF00440">
    <property type="entry name" value="TetR_N"/>
    <property type="match status" value="1"/>
</dbReference>
<feature type="domain" description="HTH tetR-type" evidence="6">
    <location>
        <begin position="25"/>
        <end position="85"/>
    </location>
</feature>
<evidence type="ECO:0000256" key="2">
    <source>
        <dbReference type="ARBA" id="ARBA00023125"/>
    </source>
</evidence>
<dbReference type="SUPFAM" id="SSF46689">
    <property type="entry name" value="Homeodomain-like"/>
    <property type="match status" value="1"/>
</dbReference>
<dbReference type="Proteomes" id="UP001500751">
    <property type="component" value="Unassembled WGS sequence"/>
</dbReference>
<keyword evidence="8" id="KW-1185">Reference proteome</keyword>
<dbReference type="SUPFAM" id="SSF48498">
    <property type="entry name" value="Tetracyclin repressor-like, C-terminal domain"/>
    <property type="match status" value="1"/>
</dbReference>
<dbReference type="InterPro" id="IPR011075">
    <property type="entry name" value="TetR_C"/>
</dbReference>
<dbReference type="EMBL" id="BAAAQN010000016">
    <property type="protein sequence ID" value="GAA2029947.1"/>
    <property type="molecule type" value="Genomic_DNA"/>
</dbReference>
<evidence type="ECO:0000259" key="6">
    <source>
        <dbReference type="PROSITE" id="PS50977"/>
    </source>
</evidence>
<proteinExistence type="predicted"/>
<evidence type="ECO:0000313" key="7">
    <source>
        <dbReference type="EMBL" id="GAA2029947.1"/>
    </source>
</evidence>
<keyword evidence="1" id="KW-0805">Transcription regulation</keyword>
<dbReference type="Pfam" id="PF16925">
    <property type="entry name" value="TetR_C_13"/>
    <property type="match status" value="1"/>
</dbReference>
<keyword evidence="3" id="KW-0804">Transcription</keyword>
<dbReference type="Gene3D" id="1.10.357.10">
    <property type="entry name" value="Tetracycline Repressor, domain 2"/>
    <property type="match status" value="1"/>
</dbReference>
<dbReference type="PANTHER" id="PTHR47506">
    <property type="entry name" value="TRANSCRIPTIONAL REGULATORY PROTEIN"/>
    <property type="match status" value="1"/>
</dbReference>
<dbReference type="InterPro" id="IPR009057">
    <property type="entry name" value="Homeodomain-like_sf"/>
</dbReference>
<name>A0ABP5FMD3_9ACTN</name>
<reference evidence="8" key="1">
    <citation type="journal article" date="2019" name="Int. J. Syst. Evol. Microbiol.">
        <title>The Global Catalogue of Microorganisms (GCM) 10K type strain sequencing project: providing services to taxonomists for standard genome sequencing and annotation.</title>
        <authorList>
            <consortium name="The Broad Institute Genomics Platform"/>
            <consortium name="The Broad Institute Genome Sequencing Center for Infectious Disease"/>
            <person name="Wu L."/>
            <person name="Ma J."/>
        </authorList>
    </citation>
    <scope>NUCLEOTIDE SEQUENCE [LARGE SCALE GENOMIC DNA]</scope>
    <source>
        <strain evidence="8">JCM 16014</strain>
    </source>
</reference>
<evidence type="ECO:0000256" key="1">
    <source>
        <dbReference type="ARBA" id="ARBA00023015"/>
    </source>
</evidence>